<evidence type="ECO:0000313" key="3">
    <source>
        <dbReference type="Proteomes" id="UP001053296"/>
    </source>
</evidence>
<dbReference type="PANTHER" id="PTHR38834">
    <property type="entry name" value="PERIPLASMIC SUBSTRATE BINDING PROTEIN FAMILY 3"/>
    <property type="match status" value="1"/>
</dbReference>
<protein>
    <submittedName>
        <fullName evidence="2">Peptide ABC transporter ATP-binding protein</fullName>
    </submittedName>
</protein>
<feature type="domain" description="Solute-binding protein family 3/N-terminal" evidence="1">
    <location>
        <begin position="29"/>
        <end position="251"/>
    </location>
</feature>
<keyword evidence="3" id="KW-1185">Reference proteome</keyword>
<sequence length="251" mass="28731">MSFRWKIASLNILIIILLFGVVGGAKAQNLTIFVDTWPPYNFEEDDKIVGICTELIEASLQKANVQYKLVVYPFKRALITVQKTPNTMFFTVARIPQREDMFAWIGPLHSRKVSLFKLKDRTDIQFNDIEDIKKYRTGVLLGGSVETLLIAKGFHKGNYHSIHKSSQLLKMLLEKRLDLIPGDPLDLAYQIKSLGHKYSELEIVYLLSEEGGYYMVANKDTSDEIIVKIQKALELILATGTKDRILQKYME</sequence>
<organism evidence="2 3">
    <name type="scientific">Pseudodesulfovibrio sediminis</name>
    <dbReference type="NCBI Taxonomy" id="2810563"/>
    <lineage>
        <taxon>Bacteria</taxon>
        <taxon>Pseudomonadati</taxon>
        <taxon>Thermodesulfobacteriota</taxon>
        <taxon>Desulfovibrionia</taxon>
        <taxon>Desulfovibrionales</taxon>
        <taxon>Desulfovibrionaceae</taxon>
    </lineage>
</organism>
<name>A0ABM7P5R5_9BACT</name>
<dbReference type="SMART" id="SM00062">
    <property type="entry name" value="PBPb"/>
    <property type="match status" value="1"/>
</dbReference>
<accession>A0ABM7P5R5</accession>
<evidence type="ECO:0000259" key="1">
    <source>
        <dbReference type="SMART" id="SM00062"/>
    </source>
</evidence>
<dbReference type="InterPro" id="IPR001638">
    <property type="entry name" value="Solute-binding_3/MltF_N"/>
</dbReference>
<gene>
    <name evidence="2" type="ORF">PSDVSF_14790</name>
</gene>
<proteinExistence type="predicted"/>
<keyword evidence="2" id="KW-0067">ATP-binding</keyword>
<dbReference type="Gene3D" id="3.40.190.10">
    <property type="entry name" value="Periplasmic binding protein-like II"/>
    <property type="match status" value="2"/>
</dbReference>
<dbReference type="EMBL" id="AP024485">
    <property type="protein sequence ID" value="BCS88237.1"/>
    <property type="molecule type" value="Genomic_DNA"/>
</dbReference>
<dbReference type="Proteomes" id="UP001053296">
    <property type="component" value="Chromosome"/>
</dbReference>
<dbReference type="RefSeq" id="WP_229595694.1">
    <property type="nucleotide sequence ID" value="NZ_AP024485.1"/>
</dbReference>
<reference evidence="2" key="1">
    <citation type="journal article" date="2022" name="Arch. Microbiol.">
        <title>Pseudodesulfovibrio sediminis sp. nov., a mesophilic and neutrophilic sulfate-reducing bacterium isolated from sediment of a brackish lake.</title>
        <authorList>
            <person name="Takahashi A."/>
            <person name="Kojima H."/>
            <person name="Watanabe M."/>
            <person name="Fukui M."/>
        </authorList>
    </citation>
    <scope>NUCLEOTIDE SEQUENCE</scope>
    <source>
        <strain evidence="2">SF6</strain>
    </source>
</reference>
<dbReference type="Pfam" id="PF00497">
    <property type="entry name" value="SBP_bac_3"/>
    <property type="match status" value="1"/>
</dbReference>
<dbReference type="PANTHER" id="PTHR38834:SF3">
    <property type="entry name" value="SOLUTE-BINDING PROTEIN FAMILY 3_N-TERMINAL DOMAIN-CONTAINING PROTEIN"/>
    <property type="match status" value="1"/>
</dbReference>
<evidence type="ECO:0000313" key="2">
    <source>
        <dbReference type="EMBL" id="BCS88237.1"/>
    </source>
</evidence>
<keyword evidence="2" id="KW-0547">Nucleotide-binding</keyword>
<dbReference type="GO" id="GO:0005524">
    <property type="term" value="F:ATP binding"/>
    <property type="evidence" value="ECO:0007669"/>
    <property type="project" value="UniProtKB-KW"/>
</dbReference>
<dbReference type="SUPFAM" id="SSF53850">
    <property type="entry name" value="Periplasmic binding protein-like II"/>
    <property type="match status" value="1"/>
</dbReference>